<dbReference type="Pfam" id="PF11155">
    <property type="entry name" value="DUF2935"/>
    <property type="match status" value="2"/>
</dbReference>
<keyword evidence="2" id="KW-1185">Reference proteome</keyword>
<dbReference type="SUPFAM" id="SSF158430">
    <property type="entry name" value="Bacillus cereus metalloprotein-like"/>
    <property type="match status" value="2"/>
</dbReference>
<evidence type="ECO:0000313" key="2">
    <source>
        <dbReference type="Proteomes" id="UP000000272"/>
    </source>
</evidence>
<dbReference type="eggNOG" id="ENOG502Z8AB">
    <property type="taxonomic scope" value="Bacteria"/>
</dbReference>
<dbReference type="Proteomes" id="UP000000272">
    <property type="component" value="Chromosome"/>
</dbReference>
<accession>D9S1W5</accession>
<organism evidence="1 2">
    <name type="scientific">Thermosediminibacter oceani (strain ATCC BAA-1034 / DSM 16646 / JW/IW-1228P)</name>
    <dbReference type="NCBI Taxonomy" id="555079"/>
    <lineage>
        <taxon>Bacteria</taxon>
        <taxon>Bacillati</taxon>
        <taxon>Bacillota</taxon>
        <taxon>Clostridia</taxon>
        <taxon>Thermosediminibacterales</taxon>
        <taxon>Thermosediminibacteraceae</taxon>
        <taxon>Thermosediminibacter</taxon>
    </lineage>
</organism>
<dbReference type="InterPro" id="IPR021328">
    <property type="entry name" value="CotB-like"/>
</dbReference>
<dbReference type="HOGENOM" id="CLU_073785_0_1_9"/>
<dbReference type="OrthoDB" id="1633927at2"/>
<gene>
    <name evidence="1" type="ordered locus">Toce_0620</name>
</gene>
<sequence length="319" mass="37013">MSSNIDFVRESLDIHLFFARIMKEHSFFLEIGFMPKNVNFIRRADDFRRAFDGLLREVIFLANGVVSPEVLQSGEVITPYTLKAEEVSSFFTGVRIPTELTKAEDELSGSDSRINNPMLERKVFMLNQRAMELLIELIRFKTTILSNVLSCKMFTVNYPLLIEHIRRETELYLRIIQRIQGRENIDIKREVLEQELFWNRIMAEHAKFIRGLLDPTENELIKTANDFGNEFDRLTKEAKAAIDMTVPPEQVTDDSLRATKAIRDFKAQGTQGLLECNIRSIILPLLGDHVLREANHYLRLLKMFQRHMFDISSNGVDEA</sequence>
<evidence type="ECO:0000313" key="1">
    <source>
        <dbReference type="EMBL" id="ADL07392.1"/>
    </source>
</evidence>
<reference evidence="1 2" key="1">
    <citation type="journal article" date="2010" name="Stand. Genomic Sci.">
        <title>Complete genome sequence of Thermosediminibacter oceani type strain (JW/IW-1228P).</title>
        <authorList>
            <person name="Pitluck S."/>
            <person name="Yasawong M."/>
            <person name="Munk C."/>
            <person name="Nolan M."/>
            <person name="Lapidus A."/>
            <person name="Lucas S."/>
            <person name="Glavina Del Rio T."/>
            <person name="Tice H."/>
            <person name="Cheng J.F."/>
            <person name="Bruce D."/>
            <person name="Detter C."/>
            <person name="Tapia R."/>
            <person name="Han C."/>
            <person name="Goodwin L."/>
            <person name="Liolios K."/>
            <person name="Ivanova N."/>
            <person name="Mavromatis K."/>
            <person name="Mikhailova N."/>
            <person name="Pati A."/>
            <person name="Chen A."/>
            <person name="Palaniappan K."/>
            <person name="Land M."/>
            <person name="Hauser L."/>
            <person name="Chang Y.J."/>
            <person name="Jeffries C.D."/>
            <person name="Rohde M."/>
            <person name="Spring S."/>
            <person name="Sikorski J."/>
            <person name="Goker M."/>
            <person name="Woyke T."/>
            <person name="Bristow J."/>
            <person name="Eisen J.A."/>
            <person name="Markowitz V."/>
            <person name="Hugenholtz P."/>
            <person name="Kyrpides N.C."/>
            <person name="Klenk H.P."/>
        </authorList>
    </citation>
    <scope>NUCLEOTIDE SEQUENCE [LARGE SCALE GENOMIC DNA]</scope>
    <source>
        <strain evidence="2">ATCC BAA-1034 / DSM 16646 / JW/IW-1228P</strain>
    </source>
</reference>
<proteinExistence type="predicted"/>
<dbReference type="EMBL" id="CP002131">
    <property type="protein sequence ID" value="ADL07392.1"/>
    <property type="molecule type" value="Genomic_DNA"/>
</dbReference>
<evidence type="ECO:0008006" key="3">
    <source>
        <dbReference type="Google" id="ProtNLM"/>
    </source>
</evidence>
<dbReference type="RefSeq" id="WP_013275439.1">
    <property type="nucleotide sequence ID" value="NC_014377.1"/>
</dbReference>
<protein>
    <recommendedName>
        <fullName evidence="3">DUF2935 domain-containing protein</fullName>
    </recommendedName>
</protein>
<dbReference type="KEGG" id="toc:Toce_0620"/>
<name>D9S1W5_THEOJ</name>
<dbReference type="STRING" id="555079.Toce_0620"/>
<dbReference type="AlphaFoldDB" id="D9S1W5"/>
<dbReference type="Gene3D" id="1.20.1260.120">
    <property type="entry name" value="Protein of unknown function DUF2935"/>
    <property type="match status" value="1"/>
</dbReference>